<dbReference type="Gene3D" id="3.30.460.10">
    <property type="entry name" value="Beta Polymerase, domain 2"/>
    <property type="match status" value="1"/>
</dbReference>
<dbReference type="GO" id="GO:0016779">
    <property type="term" value="F:nucleotidyltransferase activity"/>
    <property type="evidence" value="ECO:0007669"/>
    <property type="project" value="InterPro"/>
</dbReference>
<dbReference type="InterPro" id="IPR002934">
    <property type="entry name" value="Polymerase_NTP_transf_dom"/>
</dbReference>
<dbReference type="CDD" id="cd05403">
    <property type="entry name" value="NT_KNTase_like"/>
    <property type="match status" value="1"/>
</dbReference>
<name>A0A3N0AUT6_9ACTN</name>
<feature type="region of interest" description="Disordered" evidence="1">
    <location>
        <begin position="252"/>
        <end position="276"/>
    </location>
</feature>
<dbReference type="AlphaFoldDB" id="A0A3N0AUT6"/>
<comment type="caution">
    <text evidence="3">The sequence shown here is derived from an EMBL/GenBank/DDBJ whole genome shotgun (WGS) entry which is preliminary data.</text>
</comment>
<evidence type="ECO:0000313" key="3">
    <source>
        <dbReference type="EMBL" id="RNL38390.1"/>
    </source>
</evidence>
<accession>A0A3N0AUT6</accession>
<gene>
    <name evidence="3" type="ORF">DMP06_08980</name>
</gene>
<dbReference type="InterPro" id="IPR043519">
    <property type="entry name" value="NT_sf"/>
</dbReference>
<evidence type="ECO:0000259" key="2">
    <source>
        <dbReference type="Pfam" id="PF01909"/>
    </source>
</evidence>
<feature type="compositionally biased region" description="Low complexity" evidence="1">
    <location>
        <begin position="24"/>
        <end position="43"/>
    </location>
</feature>
<dbReference type="SUPFAM" id="SSF81301">
    <property type="entry name" value="Nucleotidyltransferase"/>
    <property type="match status" value="1"/>
</dbReference>
<dbReference type="Proteomes" id="UP000269591">
    <property type="component" value="Unassembled WGS sequence"/>
</dbReference>
<feature type="region of interest" description="Disordered" evidence="1">
    <location>
        <begin position="1"/>
        <end position="45"/>
    </location>
</feature>
<feature type="compositionally biased region" description="Polar residues" evidence="1">
    <location>
        <begin position="1"/>
        <end position="17"/>
    </location>
</feature>
<protein>
    <recommendedName>
        <fullName evidence="2">Polymerase nucleotidyl transferase domain-containing protein</fullName>
    </recommendedName>
</protein>
<reference evidence="4" key="1">
    <citation type="submission" date="2018-05" db="EMBL/GenBank/DDBJ databases">
        <title>Genome Sequencing of selected type strains of the family Eggerthellaceae.</title>
        <authorList>
            <person name="Danylec N."/>
            <person name="Stoll D.A."/>
            <person name="Doetsch A."/>
            <person name="Huch M."/>
        </authorList>
    </citation>
    <scope>NUCLEOTIDE SEQUENCE [LARGE SCALE GENOMIC DNA]</scope>
    <source>
        <strain evidence="4">DSM 24851</strain>
    </source>
</reference>
<sequence>MNQMTRSIAAHQPSTGENPIASIPTYPAAAQSPPQSDQPSTPTLDFCRSRPIDAVHCLLSRKQQTSQKGASLVDAFAWANDAAAKLKEEFGDRLVFVGLQGSRARGEANEESDIDLVALFDRLDASDLARYRAIIQSMPHAELACGFVGATDVLASWPRHELFQFAYDTHAILGDLAPIVGAFTRDDALRAARIGASGIYHAACHAAIFDDDADEMLRSLFKGAFFTMQAIHFARTGVYPRSKAELARILKQESETDATGRSEETAPDTNSAARPTRRELAADARILAIGRDWEAHRPATNLERQELTDLLLAWAGGIVTAI</sequence>
<evidence type="ECO:0000313" key="4">
    <source>
        <dbReference type="Proteomes" id="UP000269591"/>
    </source>
</evidence>
<keyword evidence="4" id="KW-1185">Reference proteome</keyword>
<proteinExistence type="predicted"/>
<dbReference type="EMBL" id="QIBX01000018">
    <property type="protein sequence ID" value="RNL38390.1"/>
    <property type="molecule type" value="Genomic_DNA"/>
</dbReference>
<evidence type="ECO:0000256" key="1">
    <source>
        <dbReference type="SAM" id="MobiDB-lite"/>
    </source>
</evidence>
<feature type="domain" description="Polymerase nucleotidyl transferase" evidence="2">
    <location>
        <begin position="86"/>
        <end position="123"/>
    </location>
</feature>
<feature type="compositionally biased region" description="Basic and acidic residues" evidence="1">
    <location>
        <begin position="252"/>
        <end position="264"/>
    </location>
</feature>
<dbReference type="Pfam" id="PF01909">
    <property type="entry name" value="NTP_transf_2"/>
    <property type="match status" value="1"/>
</dbReference>
<organism evidence="3 4">
    <name type="scientific">Slackia equolifaciens</name>
    <dbReference type="NCBI Taxonomy" id="498718"/>
    <lineage>
        <taxon>Bacteria</taxon>
        <taxon>Bacillati</taxon>
        <taxon>Actinomycetota</taxon>
        <taxon>Coriobacteriia</taxon>
        <taxon>Eggerthellales</taxon>
        <taxon>Eggerthellaceae</taxon>
        <taxon>Slackia</taxon>
    </lineage>
</organism>